<name>A0ABS6SD35_9SPHN</name>
<proteinExistence type="predicted"/>
<organism evidence="1 2">
    <name type="scientific">Pacificimonas pallii</name>
    <dbReference type="NCBI Taxonomy" id="2827236"/>
    <lineage>
        <taxon>Bacteria</taxon>
        <taxon>Pseudomonadati</taxon>
        <taxon>Pseudomonadota</taxon>
        <taxon>Alphaproteobacteria</taxon>
        <taxon>Sphingomonadales</taxon>
        <taxon>Sphingosinicellaceae</taxon>
        <taxon>Pacificimonas</taxon>
    </lineage>
</organism>
<evidence type="ECO:0000313" key="1">
    <source>
        <dbReference type="EMBL" id="MBV7256328.1"/>
    </source>
</evidence>
<keyword evidence="2" id="KW-1185">Reference proteome</keyword>
<evidence type="ECO:0000313" key="2">
    <source>
        <dbReference type="Proteomes" id="UP000722336"/>
    </source>
</evidence>
<gene>
    <name evidence="1" type="ORF">KCG44_05955</name>
</gene>
<protein>
    <submittedName>
        <fullName evidence="1">Cytochrome C biosynthesis protein</fullName>
    </submittedName>
</protein>
<dbReference type="Proteomes" id="UP000722336">
    <property type="component" value="Unassembled WGS sequence"/>
</dbReference>
<accession>A0ABS6SD35</accession>
<comment type="caution">
    <text evidence="1">The sequence shown here is derived from an EMBL/GenBank/DDBJ whole genome shotgun (WGS) entry which is preliminary data.</text>
</comment>
<reference evidence="1 2" key="1">
    <citation type="submission" date="2021-04" db="EMBL/GenBank/DDBJ databases">
        <authorList>
            <person name="Pira H."/>
            <person name="Risdian C."/>
            <person name="Wink J."/>
        </authorList>
    </citation>
    <scope>NUCLEOTIDE SEQUENCE [LARGE SCALE GENOMIC DNA]</scope>
    <source>
        <strain evidence="1 2">WHA3</strain>
    </source>
</reference>
<sequence>MSIAALALLALFVGGALMWARVPRPAIVAVLLLGGAAYSLTGAPMLPAAPHTAPEAPAGNADRREAARTALIENPGDLTAWAVFSDTLVAEGRSQEAVEGLRLAVRSLPEEPALWIQLGTALMAHADGIITPAARLAFGRASALAPQHPAPPYFLGLAYLQAGEPQRALDAWTALEAQTPPDAPWRADLERKMRGANAMLESGVFTR</sequence>
<dbReference type="RefSeq" id="WP_218444921.1">
    <property type="nucleotide sequence ID" value="NZ_JAGSPA010000002.1"/>
</dbReference>
<dbReference type="EMBL" id="JAGSPA010000002">
    <property type="protein sequence ID" value="MBV7256328.1"/>
    <property type="molecule type" value="Genomic_DNA"/>
</dbReference>